<feature type="region of interest" description="Disordered" evidence="1">
    <location>
        <begin position="73"/>
        <end position="92"/>
    </location>
</feature>
<evidence type="ECO:0000313" key="2">
    <source>
        <dbReference type="EMBL" id="GFR90330.1"/>
    </source>
</evidence>
<reference evidence="2 3" key="1">
    <citation type="journal article" date="2021" name="Elife">
        <title>Chloroplast acquisition without the gene transfer in kleptoplastic sea slugs, Plakobranchus ocellatus.</title>
        <authorList>
            <person name="Maeda T."/>
            <person name="Takahashi S."/>
            <person name="Yoshida T."/>
            <person name="Shimamura S."/>
            <person name="Takaki Y."/>
            <person name="Nagai Y."/>
            <person name="Toyoda A."/>
            <person name="Suzuki Y."/>
            <person name="Arimoto A."/>
            <person name="Ishii H."/>
            <person name="Satoh N."/>
            <person name="Nishiyama T."/>
            <person name="Hasebe M."/>
            <person name="Maruyama T."/>
            <person name="Minagawa J."/>
            <person name="Obokata J."/>
            <person name="Shigenobu S."/>
        </authorList>
    </citation>
    <scope>NUCLEOTIDE SEQUENCE [LARGE SCALE GENOMIC DNA]</scope>
</reference>
<gene>
    <name evidence="2" type="ORF">ElyMa_002565500</name>
</gene>
<dbReference type="EMBL" id="BMAT01005280">
    <property type="protein sequence ID" value="GFR90330.1"/>
    <property type="molecule type" value="Genomic_DNA"/>
</dbReference>
<protein>
    <submittedName>
        <fullName evidence="2">Uncharacterized protein</fullName>
    </submittedName>
</protein>
<organism evidence="2 3">
    <name type="scientific">Elysia marginata</name>
    <dbReference type="NCBI Taxonomy" id="1093978"/>
    <lineage>
        <taxon>Eukaryota</taxon>
        <taxon>Metazoa</taxon>
        <taxon>Spiralia</taxon>
        <taxon>Lophotrochozoa</taxon>
        <taxon>Mollusca</taxon>
        <taxon>Gastropoda</taxon>
        <taxon>Heterobranchia</taxon>
        <taxon>Euthyneura</taxon>
        <taxon>Panpulmonata</taxon>
        <taxon>Sacoglossa</taxon>
        <taxon>Placobranchoidea</taxon>
        <taxon>Plakobranchidae</taxon>
        <taxon>Elysia</taxon>
    </lineage>
</organism>
<proteinExistence type="predicted"/>
<feature type="non-terminal residue" evidence="2">
    <location>
        <position position="92"/>
    </location>
</feature>
<name>A0AAV4H0G4_9GAST</name>
<dbReference type="Proteomes" id="UP000762676">
    <property type="component" value="Unassembled WGS sequence"/>
</dbReference>
<evidence type="ECO:0000313" key="3">
    <source>
        <dbReference type="Proteomes" id="UP000762676"/>
    </source>
</evidence>
<keyword evidence="3" id="KW-1185">Reference proteome</keyword>
<accession>A0AAV4H0G4</accession>
<comment type="caution">
    <text evidence="2">The sequence shown here is derived from an EMBL/GenBank/DDBJ whole genome shotgun (WGS) entry which is preliminary data.</text>
</comment>
<sequence>MAFKEKQNLQDRINGIIIERNSGAITAERLGELLLDIIDSVLVLDGKSGLSENDLTDDRLALLQSALQQGNIVDDVSGEEDASNKKATSPKA</sequence>
<evidence type="ECO:0000256" key="1">
    <source>
        <dbReference type="SAM" id="MobiDB-lite"/>
    </source>
</evidence>
<dbReference type="AlphaFoldDB" id="A0AAV4H0G4"/>